<feature type="region of interest" description="Disordered" evidence="1">
    <location>
        <begin position="37"/>
        <end position="71"/>
    </location>
</feature>
<dbReference type="EMBL" id="CAUYUJ010014659">
    <property type="protein sequence ID" value="CAK0844379.1"/>
    <property type="molecule type" value="Genomic_DNA"/>
</dbReference>
<feature type="compositionally biased region" description="Basic and acidic residues" evidence="1">
    <location>
        <begin position="43"/>
        <end position="56"/>
    </location>
</feature>
<comment type="caution">
    <text evidence="2">The sequence shown here is derived from an EMBL/GenBank/DDBJ whole genome shotgun (WGS) entry which is preliminary data.</text>
</comment>
<name>A0ABN9TFH8_9DINO</name>
<evidence type="ECO:0000256" key="1">
    <source>
        <dbReference type="SAM" id="MobiDB-lite"/>
    </source>
</evidence>
<protein>
    <recommendedName>
        <fullName evidence="4">Secreted protein</fullName>
    </recommendedName>
</protein>
<proteinExistence type="predicted"/>
<sequence length="205" mass="22538">MKAMICRRMLCASMAVVPRAPAARTVISKAMASSPVMNAPEDDSLRKVESGPRDQSFHFNDSASTRRHSGELRKKATTITAKSRMRAMVNIQARPVSWPTLTAQAVAPTLTTLHTILLNVPSAGAIRFMDCWYFCKHVNQMKNGVPGRRRIRYVTAGSTMSSLKLQNLKMGPAEASNPHSGSEAAENTISERISHCWHSTMSDLP</sequence>
<gene>
    <name evidence="2" type="ORF">PCOR1329_LOCUS38473</name>
</gene>
<evidence type="ECO:0008006" key="4">
    <source>
        <dbReference type="Google" id="ProtNLM"/>
    </source>
</evidence>
<organism evidence="2 3">
    <name type="scientific">Prorocentrum cordatum</name>
    <dbReference type="NCBI Taxonomy" id="2364126"/>
    <lineage>
        <taxon>Eukaryota</taxon>
        <taxon>Sar</taxon>
        <taxon>Alveolata</taxon>
        <taxon>Dinophyceae</taxon>
        <taxon>Prorocentrales</taxon>
        <taxon>Prorocentraceae</taxon>
        <taxon>Prorocentrum</taxon>
    </lineage>
</organism>
<keyword evidence="3" id="KW-1185">Reference proteome</keyword>
<evidence type="ECO:0000313" key="2">
    <source>
        <dbReference type="EMBL" id="CAK0844379.1"/>
    </source>
</evidence>
<accession>A0ABN9TFH8</accession>
<reference evidence="2" key="1">
    <citation type="submission" date="2023-10" db="EMBL/GenBank/DDBJ databases">
        <authorList>
            <person name="Chen Y."/>
            <person name="Shah S."/>
            <person name="Dougan E. K."/>
            <person name="Thang M."/>
            <person name="Chan C."/>
        </authorList>
    </citation>
    <scope>NUCLEOTIDE SEQUENCE [LARGE SCALE GENOMIC DNA]</scope>
</reference>
<evidence type="ECO:0000313" key="3">
    <source>
        <dbReference type="Proteomes" id="UP001189429"/>
    </source>
</evidence>
<dbReference type="Proteomes" id="UP001189429">
    <property type="component" value="Unassembled WGS sequence"/>
</dbReference>